<evidence type="ECO:0000256" key="1">
    <source>
        <dbReference type="SAM" id="MobiDB-lite"/>
    </source>
</evidence>
<keyword evidence="3" id="KW-1185">Reference proteome</keyword>
<dbReference type="Proteomes" id="UP001530315">
    <property type="component" value="Unassembled WGS sequence"/>
</dbReference>
<feature type="region of interest" description="Disordered" evidence="1">
    <location>
        <begin position="59"/>
        <end position="90"/>
    </location>
</feature>
<dbReference type="PANTHER" id="PTHR14918">
    <property type="entry name" value="KICSTOR COMPLEX PROTEIN SZT2"/>
    <property type="match status" value="1"/>
</dbReference>
<feature type="compositionally biased region" description="Polar residues" evidence="1">
    <location>
        <begin position="2285"/>
        <end position="2295"/>
    </location>
</feature>
<comment type="caution">
    <text evidence="2">The sequence shown here is derived from an EMBL/GenBank/DDBJ whole genome shotgun (WGS) entry which is preliminary data.</text>
</comment>
<evidence type="ECO:0000313" key="2">
    <source>
        <dbReference type="EMBL" id="KAL3766735.1"/>
    </source>
</evidence>
<sequence length="2856" mass="318889">MITSSGNVNKISLQSLGDASGVSILLGNHAKFGLAERCCYHFDLIETLTSLPMRAVQQARVRQRERGQSVSTQEGGGSAINSSNDEGNGGCSDTDAKSHCFCGVVSLLECVPGGSGGAQQERTTKRALRSKHREFNAWAQVAWGRLKRREKTDGGRGGSGGGGKRCHQPRFLPLTLSPNTRVSFAYELTSIAILVDASPSLTSTFGTYRIIEDFGGFGEGKGSAPTTNDTCCVPLDRLGTLIKTYLLGLVQPIEVPPVSVSGLGIAFGRWKPNLAITVVAAYPPTSKGDPASAGLLVRDYRVTDEASALELACQIERWALSEVEGVIAERLCGERDFSGFGVAGRDGIPAMSSLGSFSLPTPQNRTRVMSHIKDLLAVGDAALSTLPPEGRPVLLIATDCRNVHCGGVFESLSGTSRTDVPISVLDLSSSQRSVHESSQLDIIGATFSPLSLSVSNDSQSLRYMCSLSGGIFLHSSLLDNCVATTAGSSTTSTLQSDYHFSFKKRSIKPNALQWFTLFTMSPFTPTGSSQSSVRTAMSAPGSSSLSRSSGSGGSTATLLRKLIEAPNSTEHDSRPKSFGAGFETSQPRERIVLSRYSIQPVRIKSILMTRVIEGYRARRYGHDTQDINKLSVHLVLYLEDCGVAIHYECTFLSSPYHIPTVGQAHIKLELSGNDTDFLQTVKKMFGSNTGSEKLMLRGRRVSASSKAAANRICSILRWIRKEDYLESYLCMPGWGSINHFAPGSSFLGRLDSMSRLQRFRHFRCETFEIVTVGPSHYDKNKNIFDDAIEQNKGEDEMYSALAMWSTGVISDRESYFKVITPAQDDDLAYYCIVRVIQSSIVSRLYTITVDFHGELNADARIGVIASIKQAIERASILVLKKIISSYITVRPASPSRPWPPCWNEYLIHHKSWKLLNEAEVLPLISKRRHEIGGFFILNSDPTRDVFAKFLHNREDNADDSDRLSSQNSMDVVIYQVISRADGIFVDIHMEASRSRFRPFGLKHSNTPTSFNRIYQLVKSRDIDCARNIHSRVNLLAVLDCTPSSRDSASFDTTGPTPRHSFDDGVIVLQSSSIGLKQAQDVLRLIKLSTSTTMKLRFFNSEGSGSANELLRRLTTQYITSRSFQTQAAKLSIDENMPILQYSGSWFIMRVDWYVLTIVCLELEDKIQRQAESLQFFRDLSFFTAGISDLYQSDDDFSDAKTVVNNANDINDHFDLALIESDHAKLFARACYLSLRDPADPVQSLQNDEVDYALSSLSFEECLQIFISVDEQSANSDAQTMTGKKLCAVIESLLKVVPGSNEQLFYYCGDEFDCLDESDFHIVPNNVVGPSIGDSRDDFMAAESQYAQNGELHEKEKLNHQDPNIDNPPLFFRFTLDQEVVGFNEILALTKSATLAAHVSVFRRKLMFGTVNSDQGSITTHQELPNHVCIVSKLHAQLIRFSSEQTLEKYRFIGRLLTVQILEEVMLTLPKTNHKSCEIQLEIFSSKSNGMGGSNENDLIHGINVLMNEFENADFTRASRNSFLVLDAAASREVLPYWCFVEILPRGITIRVYHPLGDESGEKQLQVTQTLVKSICHRTNQLLMLESLYNTKRACSLLIQEDDPADVGIEGNSVSTKKLAPYSCQVQHKAAIPLHRRCAPQQAVAELETQILQNFIVLNHRCVFVYKDELENVFYMMLSWSKVPDAEETEQNPHIIELLVHGCDEPGQLITDQLVCLLKRKCLTLTLDAISSLLKKNPRFNLLATDMAFIKGFKSAFSVLGNEEYPASPIRTFNLPSTVLDPLVVLLMLRQNICGNTFFQPLHHEHSESFNKSDTVQVFEDNGEVRIRFTRLPSFFQFYFNSSPSQLDPNYQTGDTLTEKGRQYSRKAGSGIAIIDVSLQHGQNSECEILVAKSGKTSNQKLRVSASDISLSPCADDTEHSGLFQIRVEVINTTVDMEVIHQWVKLSLSQVLAAFCIERHIESSQLGLLQNNQGEESSQYESLRKSKLESLNQTLPGLPALEDMTMIANNLPHPAITRVESNNMLRATVLANLTLELLEAMLSSVTPKKKGCDAVDIMRYTVMEGFSLVKITKNNTHRYARVELSGSGKVLRDKPTDSPEFIVVFGLNSESLRTTAPQNLFFKQVIAPNASPFSQALSQIKQTKPSLFQRRLAFIVRISRSTRTLMTYNVKPELRAHLMHRFKEIEQLFIKAEDQFRGDLQIRCLHHMSLHAKDSLKQQSAVNDSIDTASNQEKKLEKEESIVKRGPVRRIQRPTSMLRPTLIGKSIEGAAMQAVAANRLRASARPSITQRQVSSNEQKKKATTATQREKTIAKSSSVEHKVSGSQKQRRDVASTHQASLFYEYQSFFSHMKEVFAQHRLNQSSLQNLTHMFFLPLNENNLTLLSLRLMCMCYGNFLGSGSIQQLQCDDEVTTAKEFFDHLTNRWGTRRILPVTGADNPQSNNSFPQLFYLQKALLSSSSRTALILIEVSMPWDRSRKSFILGYKTWLFNTVDKNKISKPFVSLGSMEREAAAIEAVALDFIGRLNLDVELFNFACIRASSMARGVNQGSSPSALPLLKSVMNRYDIESQSHLPSPGYRLQRRFLSPSTFLDGVLLDTCKKSIIVEHFRANSKIYDLSCSGSGDDTCFIGKKKIAGFLVYYFIAWHESVDSALVIFVLCVTKGKYVDGYITRDGSPYAEKILDVVLYSTMTTVQELVEIASKTIRKLQIWDSFGKDYPHPLMLKESLIDSITELSTISQRLDLVVIDPRLKDLLWDESSELGLSWRCVLTDMARSPLFPHCTTFDAEETLHYLIYCNEDDVFLEFILDRHGSVQEARVLTREGSETNEAYVVRSAADKFTKFVLTWMWSDCENNVIS</sequence>
<reference evidence="2 3" key="1">
    <citation type="submission" date="2024-10" db="EMBL/GenBank/DDBJ databases">
        <title>Updated reference genomes for cyclostephanoid diatoms.</title>
        <authorList>
            <person name="Roberts W.R."/>
            <person name="Alverson A.J."/>
        </authorList>
    </citation>
    <scope>NUCLEOTIDE SEQUENCE [LARGE SCALE GENOMIC DNA]</scope>
    <source>
        <strain evidence="2 3">AJA276-08</strain>
    </source>
</reference>
<dbReference type="InterPro" id="IPR033228">
    <property type="entry name" value="SZT2"/>
</dbReference>
<protein>
    <submittedName>
        <fullName evidence="2">Uncharacterized protein</fullName>
    </submittedName>
</protein>
<evidence type="ECO:0000313" key="3">
    <source>
        <dbReference type="Proteomes" id="UP001530315"/>
    </source>
</evidence>
<organism evidence="2 3">
    <name type="scientific">Stephanodiscus triporus</name>
    <dbReference type="NCBI Taxonomy" id="2934178"/>
    <lineage>
        <taxon>Eukaryota</taxon>
        <taxon>Sar</taxon>
        <taxon>Stramenopiles</taxon>
        <taxon>Ochrophyta</taxon>
        <taxon>Bacillariophyta</taxon>
        <taxon>Coscinodiscophyceae</taxon>
        <taxon>Thalassiosirophycidae</taxon>
        <taxon>Stephanodiscales</taxon>
        <taxon>Stephanodiscaceae</taxon>
        <taxon>Stephanodiscus</taxon>
    </lineage>
</organism>
<dbReference type="EMBL" id="JALLAZ020001722">
    <property type="protein sequence ID" value="KAL3766735.1"/>
    <property type="molecule type" value="Genomic_DNA"/>
</dbReference>
<accession>A0ABD3MRZ1</accession>
<proteinExistence type="predicted"/>
<feature type="compositionally biased region" description="Basic and acidic residues" evidence="1">
    <location>
        <begin position="2306"/>
        <end position="2330"/>
    </location>
</feature>
<feature type="region of interest" description="Disordered" evidence="1">
    <location>
        <begin position="529"/>
        <end position="554"/>
    </location>
</feature>
<dbReference type="PANTHER" id="PTHR14918:SF3">
    <property type="entry name" value="KICSTOR COMPLEX PROTEIN SZT2"/>
    <property type="match status" value="1"/>
</dbReference>
<gene>
    <name evidence="2" type="ORF">ACHAW5_008789</name>
</gene>
<feature type="compositionally biased region" description="Polar residues" evidence="1">
    <location>
        <begin position="68"/>
        <end position="86"/>
    </location>
</feature>
<name>A0ABD3MRZ1_9STRA</name>
<feature type="region of interest" description="Disordered" evidence="1">
    <location>
        <begin position="2282"/>
        <end position="2330"/>
    </location>
</feature>